<keyword evidence="2" id="KW-0812">Transmembrane</keyword>
<dbReference type="AlphaFoldDB" id="A0A6J0I4Z9"/>
<evidence type="ECO:0000256" key="1">
    <source>
        <dbReference type="SAM" id="MobiDB-lite"/>
    </source>
</evidence>
<dbReference type="InterPro" id="IPR034018">
    <property type="entry name" value="TNFRSF18_N"/>
</dbReference>
<protein>
    <submittedName>
        <fullName evidence="6">Tumor necrosis factor receptor superfamily member 18 isoform X1</fullName>
    </submittedName>
</protein>
<dbReference type="PRINTS" id="PR01968">
    <property type="entry name" value="TNFACTORR18"/>
</dbReference>
<feature type="domain" description="TNFR-Cys" evidence="4">
    <location>
        <begin position="113"/>
        <end position="151"/>
    </location>
</feature>
<dbReference type="InterPro" id="IPR053107">
    <property type="entry name" value="TNFRSF18"/>
</dbReference>
<dbReference type="GeneID" id="108502610"/>
<dbReference type="GO" id="GO:0043066">
    <property type="term" value="P:negative regulation of apoptotic process"/>
    <property type="evidence" value="ECO:0007669"/>
    <property type="project" value="InterPro"/>
</dbReference>
<feature type="region of interest" description="Disordered" evidence="1">
    <location>
        <begin position="214"/>
        <end position="253"/>
    </location>
</feature>
<evidence type="ECO:0000313" key="5">
    <source>
        <dbReference type="Proteomes" id="UP000504624"/>
    </source>
</evidence>
<evidence type="ECO:0000256" key="2">
    <source>
        <dbReference type="SAM" id="Phobius"/>
    </source>
</evidence>
<dbReference type="CDD" id="cd13417">
    <property type="entry name" value="TNFRSF18"/>
    <property type="match status" value="1"/>
</dbReference>
<dbReference type="InterPro" id="IPR022318">
    <property type="entry name" value="TNFR_18"/>
</dbReference>
<dbReference type="GO" id="GO:0009897">
    <property type="term" value="C:external side of plasma membrane"/>
    <property type="evidence" value="ECO:0007669"/>
    <property type="project" value="TreeGrafter"/>
</dbReference>
<dbReference type="GO" id="GO:0005031">
    <property type="term" value="F:tumor necrosis factor receptor activity"/>
    <property type="evidence" value="ECO:0007669"/>
    <property type="project" value="InterPro"/>
</dbReference>
<keyword evidence="2" id="KW-0472">Membrane</keyword>
<name>A0A6J0I4Z9_9PASS</name>
<dbReference type="PANTHER" id="PTHR47388:SF1">
    <property type="entry name" value="TUMOR NECROSIS FACTOR RECEPTOR SUPERFAMILY MEMBER 18"/>
    <property type="match status" value="1"/>
</dbReference>
<dbReference type="CTD" id="8784"/>
<evidence type="ECO:0000259" key="4">
    <source>
        <dbReference type="SMART" id="SM00208"/>
    </source>
</evidence>
<feature type="domain" description="TNFR-Cys" evidence="4">
    <location>
        <begin position="72"/>
        <end position="110"/>
    </location>
</feature>
<keyword evidence="2" id="KW-1133">Transmembrane helix</keyword>
<sequence>MTLKSGPLRARALLLLLLLCLELWAQQSLALQCQPGERKITSKDAEKCCPKCILMEAGNNLCQGIEDHECRCPQGHSCGDNNCLYCRKLPECAEGQELTRIGDTDFTFQCKPCETGTYSSVKNGWCRNWTDCESSGFVTLSRGNSTHNSKCGVLPSPKDVGQALLPSSSLSTTILAILTAVAVFVLILLTFLLHFCIWTLKDKYFAAEGRRRLRSSRRPPASSSPRKSTEERRPRRSSPCCPSKSPTSSPTDKLLWGAVGTGS</sequence>
<accession>A0A6J0I4Z9</accession>
<dbReference type="GO" id="GO:0045785">
    <property type="term" value="P:positive regulation of cell adhesion"/>
    <property type="evidence" value="ECO:0007669"/>
    <property type="project" value="TreeGrafter"/>
</dbReference>
<dbReference type="PANTHER" id="PTHR47388">
    <property type="entry name" value="TUMOR NECROSIS FACTOR RECEPTOR SUPERFAMILY MEMBER 18"/>
    <property type="match status" value="1"/>
</dbReference>
<reference evidence="6" key="1">
    <citation type="submission" date="2025-08" db="UniProtKB">
        <authorList>
            <consortium name="RefSeq"/>
        </authorList>
    </citation>
    <scope>IDENTIFICATION</scope>
</reference>
<feature type="compositionally biased region" description="Low complexity" evidence="1">
    <location>
        <begin position="237"/>
        <end position="250"/>
    </location>
</feature>
<organism evidence="5 6">
    <name type="scientific">Lepidothrix coronata</name>
    <name type="common">blue-crowned manakin</name>
    <dbReference type="NCBI Taxonomy" id="321398"/>
    <lineage>
        <taxon>Eukaryota</taxon>
        <taxon>Metazoa</taxon>
        <taxon>Chordata</taxon>
        <taxon>Craniata</taxon>
        <taxon>Vertebrata</taxon>
        <taxon>Euteleostomi</taxon>
        <taxon>Archelosauria</taxon>
        <taxon>Archosauria</taxon>
        <taxon>Dinosauria</taxon>
        <taxon>Saurischia</taxon>
        <taxon>Theropoda</taxon>
        <taxon>Coelurosauria</taxon>
        <taxon>Aves</taxon>
        <taxon>Neognathae</taxon>
        <taxon>Neoaves</taxon>
        <taxon>Telluraves</taxon>
        <taxon>Australaves</taxon>
        <taxon>Passeriformes</taxon>
        <taxon>Pipridae</taxon>
        <taxon>Lepidothrix</taxon>
    </lineage>
</organism>
<feature type="signal peptide" evidence="3">
    <location>
        <begin position="1"/>
        <end position="30"/>
    </location>
</feature>
<dbReference type="Proteomes" id="UP000504624">
    <property type="component" value="Unplaced"/>
</dbReference>
<keyword evidence="5" id="KW-1185">Reference proteome</keyword>
<evidence type="ECO:0000256" key="3">
    <source>
        <dbReference type="SAM" id="SignalP"/>
    </source>
</evidence>
<dbReference type="SMART" id="SM00208">
    <property type="entry name" value="TNFR"/>
    <property type="match status" value="2"/>
</dbReference>
<gene>
    <name evidence="6" type="primary">TNFRSF18</name>
</gene>
<evidence type="ECO:0000313" key="6">
    <source>
        <dbReference type="RefSeq" id="XP_017681186.1"/>
    </source>
</evidence>
<dbReference type="InterPro" id="IPR001368">
    <property type="entry name" value="TNFR/NGFR_Cys_rich_reg"/>
</dbReference>
<feature type="transmembrane region" description="Helical" evidence="2">
    <location>
        <begin position="174"/>
        <end position="200"/>
    </location>
</feature>
<keyword evidence="6" id="KW-0675">Receptor</keyword>
<dbReference type="RefSeq" id="XP_017681186.1">
    <property type="nucleotide sequence ID" value="XM_017825697.1"/>
</dbReference>
<dbReference type="Gene3D" id="2.10.50.10">
    <property type="entry name" value="Tumor Necrosis Factor Receptor, subunit A, domain 2"/>
    <property type="match status" value="1"/>
</dbReference>
<dbReference type="OrthoDB" id="9374769at2759"/>
<feature type="chain" id="PRO_5026673469" evidence="3">
    <location>
        <begin position="31"/>
        <end position="263"/>
    </location>
</feature>
<keyword evidence="3" id="KW-0732">Signal</keyword>
<proteinExistence type="predicted"/>